<evidence type="ECO:0000313" key="3">
    <source>
        <dbReference type="Proteomes" id="UP000295399"/>
    </source>
</evidence>
<dbReference type="EMBL" id="SLXO01000002">
    <property type="protein sequence ID" value="TCP37965.1"/>
    <property type="molecule type" value="Genomic_DNA"/>
</dbReference>
<gene>
    <name evidence="2" type="ORF">EV659_102376</name>
</gene>
<name>A0A4R2PUX5_RHOSA</name>
<proteinExistence type="predicted"/>
<dbReference type="PROSITE" id="PS51257">
    <property type="entry name" value="PROKAR_LIPOPROTEIN"/>
    <property type="match status" value="1"/>
</dbReference>
<accession>A0A4R2PUX5</accession>
<sequence>MTQHRPATLDLTTRRHQRSAGAALAMLLALGGCGDDRDDRAPTTLDGVALPTSPETEPLTDCHFPERTRHGDALSALFDLPTACQVFPSTVANRVFRFYADALSRHGWRHQEGRGHIVRFTRDDRRLTLVGLPYDTPPEGQRVRRMVLVFALDTANPPEPSAAVSPGRAAPSPDAQDQDHGGPHRDDTAGPRRQR</sequence>
<feature type="region of interest" description="Disordered" evidence="1">
    <location>
        <begin position="156"/>
        <end position="195"/>
    </location>
</feature>
<keyword evidence="3" id="KW-1185">Reference proteome</keyword>
<organism evidence="2 3">
    <name type="scientific">Rhodothalassium salexigens DSM 2132</name>
    <dbReference type="NCBI Taxonomy" id="1188247"/>
    <lineage>
        <taxon>Bacteria</taxon>
        <taxon>Pseudomonadati</taxon>
        <taxon>Pseudomonadota</taxon>
        <taxon>Alphaproteobacteria</taxon>
        <taxon>Rhodothalassiales</taxon>
        <taxon>Rhodothalassiaceae</taxon>
        <taxon>Rhodothalassium</taxon>
    </lineage>
</organism>
<dbReference type="AlphaFoldDB" id="A0A4R2PUX5"/>
<feature type="compositionally biased region" description="Basic and acidic residues" evidence="1">
    <location>
        <begin position="177"/>
        <end position="195"/>
    </location>
</feature>
<protein>
    <submittedName>
        <fullName evidence="2">Uncharacterized protein</fullName>
    </submittedName>
</protein>
<dbReference type="InParanoid" id="A0A4R2PUX5"/>
<reference evidence="2 3" key="1">
    <citation type="submission" date="2019-03" db="EMBL/GenBank/DDBJ databases">
        <title>Genomic Encyclopedia of Type Strains, Phase IV (KMG-IV): sequencing the most valuable type-strain genomes for metagenomic binning, comparative biology and taxonomic classification.</title>
        <authorList>
            <person name="Goeker M."/>
        </authorList>
    </citation>
    <scope>NUCLEOTIDE SEQUENCE [LARGE SCALE GENOMIC DNA]</scope>
    <source>
        <strain evidence="2 3">DSM 2132</strain>
    </source>
</reference>
<evidence type="ECO:0000313" key="2">
    <source>
        <dbReference type="EMBL" id="TCP37965.1"/>
    </source>
</evidence>
<dbReference type="RefSeq" id="WP_132707613.1">
    <property type="nucleotide sequence ID" value="NZ_JACIGF010000002.1"/>
</dbReference>
<dbReference type="Proteomes" id="UP000295399">
    <property type="component" value="Unassembled WGS sequence"/>
</dbReference>
<evidence type="ECO:0000256" key="1">
    <source>
        <dbReference type="SAM" id="MobiDB-lite"/>
    </source>
</evidence>
<comment type="caution">
    <text evidence="2">The sequence shown here is derived from an EMBL/GenBank/DDBJ whole genome shotgun (WGS) entry which is preliminary data.</text>
</comment>